<dbReference type="GO" id="GO:0004066">
    <property type="term" value="F:asparagine synthase (glutamine-hydrolyzing) activity"/>
    <property type="evidence" value="ECO:0007669"/>
    <property type="project" value="UniProtKB-EC"/>
</dbReference>
<dbReference type="AlphaFoldDB" id="A0A7W9GM28"/>
<evidence type="ECO:0000313" key="3">
    <source>
        <dbReference type="Proteomes" id="UP000542813"/>
    </source>
</evidence>
<protein>
    <submittedName>
        <fullName evidence="2">Asparagine synthase (Glutamine-hydrolyzing)</fullName>
        <ecNumber evidence="2">6.3.5.4</ecNumber>
    </submittedName>
</protein>
<keyword evidence="2" id="KW-0436">Ligase</keyword>
<dbReference type="InterPro" id="IPR014729">
    <property type="entry name" value="Rossmann-like_a/b/a_fold"/>
</dbReference>
<accession>A0A7W9GM28</accession>
<dbReference type="GO" id="GO:0006529">
    <property type="term" value="P:asparagine biosynthetic process"/>
    <property type="evidence" value="ECO:0007669"/>
    <property type="project" value="InterPro"/>
</dbReference>
<proteinExistence type="predicted"/>
<feature type="domain" description="Asparagine synthetase" evidence="1">
    <location>
        <begin position="43"/>
        <end position="364"/>
    </location>
</feature>
<dbReference type="EC" id="6.3.5.4" evidence="2"/>
<sequence>MDHPQPRSEYYRLSAFELATSWVHGVRAVPAIPAVPATPVAALEDAIRPALLRAPCFVSFSGGRDSSAVLAAATALARREGLPDPVPITEVYPGVADADESDWQRLVIEHLDITEWVRLPVAGESDLLGPGARAGLLRRGVVWPPAFQVKDPLFAAVSGGSMLTGEGGDEVIGPRRMTPVNLLVRLRRRPRPILLAAVASSLRPAPVRRAAVRRQMVADDQQPWLRPAVAREHRRLLAVDEAAEPLPWDRSIWWIRHRRAVDAVLTNYDALGAEFDVRVAHPLLDDAFLAALARFGGRWGFAGRTDLMRILFGHLLPEAILSRASKASFDRAYMGEPTREFARTWDGSGVDTALVDPEALRASWLSDRPSTLSGTLLQQAWLSARAVPAGGVR</sequence>
<dbReference type="RefSeq" id="WP_184819605.1">
    <property type="nucleotide sequence ID" value="NZ_JACHMM010000001.1"/>
</dbReference>
<gene>
    <name evidence="2" type="ORF">HD601_000824</name>
</gene>
<dbReference type="Pfam" id="PF00733">
    <property type="entry name" value="Asn_synthase"/>
    <property type="match status" value="1"/>
</dbReference>
<evidence type="ECO:0000259" key="1">
    <source>
        <dbReference type="Pfam" id="PF00733"/>
    </source>
</evidence>
<dbReference type="EMBL" id="JACHMM010000001">
    <property type="protein sequence ID" value="MBB5786249.1"/>
    <property type="molecule type" value="Genomic_DNA"/>
</dbReference>
<dbReference type="SUPFAM" id="SSF52402">
    <property type="entry name" value="Adenine nucleotide alpha hydrolases-like"/>
    <property type="match status" value="1"/>
</dbReference>
<name>A0A7W9GM28_9ACTN</name>
<comment type="caution">
    <text evidence="2">The sequence shown here is derived from an EMBL/GenBank/DDBJ whole genome shotgun (WGS) entry which is preliminary data.</text>
</comment>
<keyword evidence="3" id="KW-1185">Reference proteome</keyword>
<dbReference type="Gene3D" id="3.40.50.620">
    <property type="entry name" value="HUPs"/>
    <property type="match status" value="1"/>
</dbReference>
<reference evidence="2 3" key="1">
    <citation type="submission" date="2020-08" db="EMBL/GenBank/DDBJ databases">
        <title>Sequencing the genomes of 1000 actinobacteria strains.</title>
        <authorList>
            <person name="Klenk H.-P."/>
        </authorList>
    </citation>
    <scope>NUCLEOTIDE SEQUENCE [LARGE SCALE GENOMIC DNA]</scope>
    <source>
        <strain evidence="2 3">DSM 102122</strain>
    </source>
</reference>
<evidence type="ECO:0000313" key="2">
    <source>
        <dbReference type="EMBL" id="MBB5786249.1"/>
    </source>
</evidence>
<organism evidence="2 3">
    <name type="scientific">Jiangella mangrovi</name>
    <dbReference type="NCBI Taxonomy" id="1524084"/>
    <lineage>
        <taxon>Bacteria</taxon>
        <taxon>Bacillati</taxon>
        <taxon>Actinomycetota</taxon>
        <taxon>Actinomycetes</taxon>
        <taxon>Jiangellales</taxon>
        <taxon>Jiangellaceae</taxon>
        <taxon>Jiangella</taxon>
    </lineage>
</organism>
<dbReference type="Proteomes" id="UP000542813">
    <property type="component" value="Unassembled WGS sequence"/>
</dbReference>
<dbReference type="InterPro" id="IPR001962">
    <property type="entry name" value="Asn_synthase"/>
</dbReference>